<gene>
    <name evidence="2" type="ORF">EUX98_g4497</name>
</gene>
<protein>
    <recommendedName>
        <fullName evidence="1">BTB domain-containing protein</fullName>
    </recommendedName>
</protein>
<dbReference type="PROSITE" id="PS50097">
    <property type="entry name" value="BTB"/>
    <property type="match status" value="2"/>
</dbReference>
<organism evidence="2 3">
    <name type="scientific">Antrodiella citrinella</name>
    <dbReference type="NCBI Taxonomy" id="2447956"/>
    <lineage>
        <taxon>Eukaryota</taxon>
        <taxon>Fungi</taxon>
        <taxon>Dikarya</taxon>
        <taxon>Basidiomycota</taxon>
        <taxon>Agaricomycotina</taxon>
        <taxon>Agaricomycetes</taxon>
        <taxon>Polyporales</taxon>
        <taxon>Steccherinaceae</taxon>
        <taxon>Antrodiella</taxon>
    </lineage>
</organism>
<evidence type="ECO:0000259" key="1">
    <source>
        <dbReference type="PROSITE" id="PS50097"/>
    </source>
</evidence>
<dbReference type="InterPro" id="IPR000210">
    <property type="entry name" value="BTB/POZ_dom"/>
</dbReference>
<comment type="caution">
    <text evidence="2">The sequence shown here is derived from an EMBL/GenBank/DDBJ whole genome shotgun (WGS) entry which is preliminary data.</text>
</comment>
<dbReference type="Gene3D" id="3.30.710.10">
    <property type="entry name" value="Potassium Channel Kv1.1, Chain A"/>
    <property type="match status" value="2"/>
</dbReference>
<dbReference type="SMART" id="SM00225">
    <property type="entry name" value="BTB"/>
    <property type="match status" value="2"/>
</dbReference>
<feature type="domain" description="BTB" evidence="1">
    <location>
        <begin position="258"/>
        <end position="330"/>
    </location>
</feature>
<dbReference type="InterPro" id="IPR011333">
    <property type="entry name" value="SKP1/BTB/POZ_sf"/>
</dbReference>
<proteinExistence type="predicted"/>
<keyword evidence="3" id="KW-1185">Reference proteome</keyword>
<dbReference type="Proteomes" id="UP000308730">
    <property type="component" value="Unassembled WGS sequence"/>
</dbReference>
<feature type="domain" description="BTB" evidence="1">
    <location>
        <begin position="21"/>
        <end position="84"/>
    </location>
</feature>
<dbReference type="SUPFAM" id="SSF54695">
    <property type="entry name" value="POZ domain"/>
    <property type="match status" value="1"/>
</dbReference>
<dbReference type="EMBL" id="SGPM01000112">
    <property type="protein sequence ID" value="THH29684.1"/>
    <property type="molecule type" value="Genomic_DNA"/>
</dbReference>
<name>A0A4S4MTU3_9APHY</name>
<accession>A0A4S4MTU3</accession>
<sequence length="514" mass="56777">MLTNETLEVAYATHPFDNTDTDLILQSSDAVQFSVYKVILSLASPVFHDMFVLGSPIQGPSGDIPILQLPESSDLLDKFLRLVYPIENPSLVKISDVADALEVSLKYQTLAVTIHLSSLLRGFIDDSPLAVFAVSCRLDLEFEAKMAALRIATHPETLPRPFQYVPEMDHISAAAYFRLRWHLSTPLASSKKRSKASQTPGAPLPAHWTRKHFSFVCRDPNDCIPVSAGINVAAPSVSPVTSLATEWLDSGLFLHHPADIILRSSDAGTDFIAHRIILSIMAPKLVETIASSVTPSPLNPDLPVVETSETPQLLYMLLHSCYGTSLRFSENVAMDMAQFIPLVRAAKKYDMAGTIEWARSNLQGRISVAPIRVYFIAILLAWTDVARAAAQFAVIDSNIPDMAKVYVPEMEDVGAKSYYNLLQYDSAVKSAIQNVVDTYNARTLRSYENYKHVGGWSTNDTPLLFKIAKVSLAILERERTLYGSDVYLPRLVEESQNMDAALQTAIAQVELAFS</sequence>
<dbReference type="AlphaFoldDB" id="A0A4S4MTU3"/>
<reference evidence="2 3" key="1">
    <citation type="submission" date="2019-02" db="EMBL/GenBank/DDBJ databases">
        <title>Genome sequencing of the rare red list fungi Antrodiella citrinella (Flaviporus citrinellus).</title>
        <authorList>
            <person name="Buettner E."/>
            <person name="Kellner H."/>
        </authorList>
    </citation>
    <scope>NUCLEOTIDE SEQUENCE [LARGE SCALE GENOMIC DNA]</scope>
    <source>
        <strain evidence="2 3">DSM 108506</strain>
    </source>
</reference>
<evidence type="ECO:0000313" key="3">
    <source>
        <dbReference type="Proteomes" id="UP000308730"/>
    </source>
</evidence>
<evidence type="ECO:0000313" key="2">
    <source>
        <dbReference type="EMBL" id="THH29684.1"/>
    </source>
</evidence>
<dbReference type="OrthoDB" id="3357985at2759"/>
<dbReference type="Pfam" id="PF00651">
    <property type="entry name" value="BTB"/>
    <property type="match status" value="1"/>
</dbReference>